<feature type="chain" id="PRO_5006865067" evidence="2">
    <location>
        <begin position="27"/>
        <end position="1149"/>
    </location>
</feature>
<evidence type="ECO:0000256" key="1">
    <source>
        <dbReference type="ARBA" id="ARBA00022737"/>
    </source>
</evidence>
<feature type="signal peptide" evidence="2">
    <location>
        <begin position="1"/>
        <end position="26"/>
    </location>
</feature>
<accession>A0A0U9HRP4</accession>
<gene>
    <name evidence="4" type="ORF">TSYNT_8240</name>
</gene>
<protein>
    <submittedName>
        <fullName evidence="4">S-layer homology domain-containing protein</fullName>
    </submittedName>
</protein>
<sequence length="1149" mass="124293">MKKAKKLLVTLLVFAFVLSTFTVGFAATSSSAKVTDENLPKEVVRAMALGYLKGDDQGNLNLDKPITRAEALAIIIRISGLETSADLMKGQTKFADVNADPSLQWATGYINLGVGQGIINGYPDGTFRGNANVTYAEMAKMLIYAMNYGVTVEGAPWPAGVMGKADDLGLFDDVNASPDVPAIRGDVVMMVDNSLTVAHLKQTGYGDLKQYEEDPDTTFLSKMKIDELEDARVTAIARVDSTLDDDEIELTTYDSKGNVEDSDVYTLLTDETPEALFGLKVDAWINDDDEIVFVDVATNAKDILLDTVKGTPAKDEIELKVADDTFDVATGAEAYVNFDSVSDFSKIPVGSYGKFVRESGKIAFANLFDFDKIGVVTEVDKNVISFVDATNGDDDEIDLDDYDDVYVYNPDFSKADVKDIKEYSAIFFWEDDDEINIVVKNDSVEGNVDAVKADSIKIDGTWYDRGDDAVVTLDKGDNYDVWEDLDSVEDFVDEDVTAVIDLNGEVMLVTGAAKATSGDLYGVVTYAKDGRYVTLTVFNKDGEEVDYTAESSTEFRDLVNLKYYNTVDNTTAPLSYAALKYKLTSDSEIAKEKSVVSIITGMTPTVNNSETFSGKLTKDADKKYVDLGSNNRFYIASDTVIMQALNTDGELDPSLITVDKFVSLSINDKNEALVFGEKGKDAKFIVMLNKEFEGAEEDLYYGVVTDKPYKSGGSYYATINVFGEGEKDYKIDDAANFPKAKVVCFKFNNKGEATIYKKATTNAEYTYNDSYVKIGSSTYKVDSSAILYSLDEDSDLDKKISRTTLKNYKYINYVLDDSNVIVAATVSGKATGEEETPIAGAVTYINTTTIGKVDIVDGKLTLKATDAHQTINVKYKNDTNKLVTFAPTDLKLYVEDNETKQEVAATGPNANSVEVNPGATKNLFDAGLTLSVGTNPGELKPGKAYTVKLILKGELQDETLSVYVKSDDNSVEKVTVKGVEADLTATPASVKLPAGTNLANLKVSDVVIKPTHAKATVKNVALNTSVTPATLTFDIEAEDGTSVSYTINISVINPPTAATTTTTFDIANPADVDLGFTLNDGGGVTGVKLGTRTLSSAEYTVATSPAKVTIKKEAISDYVSANGLVAGNEIKAVVTFQVGGSIEYTITLQ</sequence>
<dbReference type="PROSITE" id="PS51272">
    <property type="entry name" value="SLH"/>
    <property type="match status" value="2"/>
</dbReference>
<dbReference type="STRING" id="224999.GCA_001485475_01739"/>
<dbReference type="Pfam" id="PF00395">
    <property type="entry name" value="SLH"/>
    <property type="match status" value="1"/>
</dbReference>
<proteinExistence type="predicted"/>
<keyword evidence="2" id="KW-0732">Signal</keyword>
<evidence type="ECO:0000256" key="2">
    <source>
        <dbReference type="SAM" id="SignalP"/>
    </source>
</evidence>
<dbReference type="Gene3D" id="2.60.40.10">
    <property type="entry name" value="Immunoglobulins"/>
    <property type="match status" value="1"/>
</dbReference>
<feature type="domain" description="SLH" evidence="3">
    <location>
        <begin position="26"/>
        <end position="89"/>
    </location>
</feature>
<name>A0A0U9HRP4_9FIRM</name>
<dbReference type="RefSeq" id="WP_059033132.1">
    <property type="nucleotide sequence ID" value="NZ_DF977002.1"/>
</dbReference>
<feature type="domain" description="SLH" evidence="3">
    <location>
        <begin position="91"/>
        <end position="156"/>
    </location>
</feature>
<dbReference type="AlphaFoldDB" id="A0A0U9HRP4"/>
<organism evidence="4">
    <name type="scientific">Tepidanaerobacter syntrophicus</name>
    <dbReference type="NCBI Taxonomy" id="224999"/>
    <lineage>
        <taxon>Bacteria</taxon>
        <taxon>Bacillati</taxon>
        <taxon>Bacillota</taxon>
        <taxon>Clostridia</taxon>
        <taxon>Thermosediminibacterales</taxon>
        <taxon>Tepidanaerobacteraceae</taxon>
        <taxon>Tepidanaerobacter</taxon>
    </lineage>
</organism>
<evidence type="ECO:0000313" key="4">
    <source>
        <dbReference type="EMBL" id="GAQ25703.1"/>
    </source>
</evidence>
<dbReference type="Proteomes" id="UP000062160">
    <property type="component" value="Unassembled WGS sequence"/>
</dbReference>
<keyword evidence="1" id="KW-0677">Repeat</keyword>
<evidence type="ECO:0000313" key="5">
    <source>
        <dbReference type="Proteomes" id="UP000062160"/>
    </source>
</evidence>
<keyword evidence="5" id="KW-1185">Reference proteome</keyword>
<evidence type="ECO:0000259" key="3">
    <source>
        <dbReference type="PROSITE" id="PS51272"/>
    </source>
</evidence>
<reference evidence="4" key="1">
    <citation type="journal article" date="2016" name="Genome Announc.">
        <title>Draft Genome Sequence of the Syntrophic Lactate-Degrading Bacterium Tepidanaerobacter syntrophicus JLT.</title>
        <authorList>
            <person name="Matsuura N."/>
            <person name="Ohashi A."/>
            <person name="Tourlousse D.M."/>
            <person name="Sekiguchi Y."/>
        </authorList>
    </citation>
    <scope>NUCLEOTIDE SEQUENCE [LARGE SCALE GENOMIC DNA]</scope>
    <source>
        <strain evidence="4">JL</strain>
    </source>
</reference>
<dbReference type="InterPro" id="IPR013783">
    <property type="entry name" value="Ig-like_fold"/>
</dbReference>
<dbReference type="OrthoDB" id="1706086at2"/>
<dbReference type="InterPro" id="IPR001119">
    <property type="entry name" value="SLH_dom"/>
</dbReference>
<dbReference type="EMBL" id="DF977002">
    <property type="protein sequence ID" value="GAQ25703.1"/>
    <property type="molecule type" value="Genomic_DNA"/>
</dbReference>